<accession>A0A5R9JBQ3</accession>
<evidence type="ECO:0000313" key="2">
    <source>
        <dbReference type="Proteomes" id="UP000305654"/>
    </source>
</evidence>
<dbReference type="EMBL" id="VCDI01000005">
    <property type="protein sequence ID" value="TLU71708.1"/>
    <property type="molecule type" value="Genomic_DNA"/>
</dbReference>
<dbReference type="OrthoDB" id="9798292at2"/>
<dbReference type="Proteomes" id="UP000305654">
    <property type="component" value="Unassembled WGS sequence"/>
</dbReference>
<dbReference type="RefSeq" id="WP_138326778.1">
    <property type="nucleotide sequence ID" value="NZ_VCDI01000005.1"/>
</dbReference>
<sequence length="143" mass="15787">MLHLIKLAVGAPDIETLVRFQSDRARNSDAHGRRPFLRTRNHPRRADEILDGGSLYWVMAGVLLCRQEVAEFVPDHRDDGSPCIAIILQGPPVPVLPRLVRPFQGWRYLTPADAPADLGLQPDAGGDVLPASLRRELAALCLL</sequence>
<dbReference type="Pfam" id="PF07370">
    <property type="entry name" value="DUF1489"/>
    <property type="match status" value="1"/>
</dbReference>
<name>A0A5R9JBQ3_9PROT</name>
<evidence type="ECO:0000313" key="1">
    <source>
        <dbReference type="EMBL" id="TLU71708.1"/>
    </source>
</evidence>
<dbReference type="AlphaFoldDB" id="A0A5R9JBQ3"/>
<keyword evidence="2" id="KW-1185">Reference proteome</keyword>
<reference evidence="1 2" key="1">
    <citation type="submission" date="2019-05" db="EMBL/GenBank/DDBJ databases">
        <authorList>
            <person name="Pankratov T."/>
            <person name="Grouzdev D."/>
        </authorList>
    </citation>
    <scope>NUCLEOTIDE SEQUENCE [LARGE SCALE GENOMIC DNA]</scope>
    <source>
        <strain evidence="1 2">KEBCLARHB70R</strain>
    </source>
</reference>
<protein>
    <submittedName>
        <fullName evidence="1">DUF1489 family protein</fullName>
    </submittedName>
</protein>
<proteinExistence type="predicted"/>
<gene>
    <name evidence="1" type="ORF">FE263_14660</name>
</gene>
<dbReference type="InterPro" id="IPR008320">
    <property type="entry name" value="UCP032025"/>
</dbReference>
<organism evidence="1 2">
    <name type="scientific">Lichenicoccus roseus</name>
    <dbReference type="NCBI Taxonomy" id="2683649"/>
    <lineage>
        <taxon>Bacteria</taxon>
        <taxon>Pseudomonadati</taxon>
        <taxon>Pseudomonadota</taxon>
        <taxon>Alphaproteobacteria</taxon>
        <taxon>Acetobacterales</taxon>
        <taxon>Acetobacteraceae</taxon>
        <taxon>Lichenicoccus</taxon>
    </lineage>
</organism>
<dbReference type="PIRSF" id="PIRSF032025">
    <property type="entry name" value="UCP032025"/>
    <property type="match status" value="1"/>
</dbReference>
<comment type="caution">
    <text evidence="1">The sequence shown here is derived from an EMBL/GenBank/DDBJ whole genome shotgun (WGS) entry which is preliminary data.</text>
</comment>